<keyword evidence="2 6" id="KW-0812">Transmembrane</keyword>
<feature type="region of interest" description="Disordered" evidence="5">
    <location>
        <begin position="1"/>
        <end position="28"/>
    </location>
</feature>
<keyword evidence="4 6" id="KW-0472">Membrane</keyword>
<evidence type="ECO:0000256" key="2">
    <source>
        <dbReference type="ARBA" id="ARBA00022692"/>
    </source>
</evidence>
<dbReference type="PANTHER" id="PTHR47131">
    <property type="entry name" value="CATION CHANNEL SPERM-ASSOCIATED PROTEIN 3"/>
    <property type="match status" value="1"/>
</dbReference>
<dbReference type="GO" id="GO:0030317">
    <property type="term" value="P:flagellated sperm motility"/>
    <property type="evidence" value="ECO:0007669"/>
    <property type="project" value="TreeGrafter"/>
</dbReference>
<dbReference type="Gene3D" id="1.20.120.350">
    <property type="entry name" value="Voltage-gated potassium channels. Chain C"/>
    <property type="match status" value="1"/>
</dbReference>
<keyword evidence="3 6" id="KW-1133">Transmembrane helix</keyword>
<evidence type="ECO:0000256" key="1">
    <source>
        <dbReference type="ARBA" id="ARBA00004141"/>
    </source>
</evidence>
<reference evidence="8" key="2">
    <citation type="submission" date="2025-09" db="UniProtKB">
        <authorList>
            <consortium name="Ensembl"/>
        </authorList>
    </citation>
    <scope>IDENTIFICATION</scope>
</reference>
<dbReference type="SUPFAM" id="SSF81324">
    <property type="entry name" value="Voltage-gated potassium channels"/>
    <property type="match status" value="1"/>
</dbReference>
<dbReference type="Proteomes" id="UP000694562">
    <property type="component" value="Unplaced"/>
</dbReference>
<evidence type="ECO:0000313" key="9">
    <source>
        <dbReference type="Proteomes" id="UP000694562"/>
    </source>
</evidence>
<organism evidence="8 9">
    <name type="scientific">Falco tinnunculus</name>
    <name type="common">Common kestrel</name>
    <dbReference type="NCBI Taxonomy" id="100819"/>
    <lineage>
        <taxon>Eukaryota</taxon>
        <taxon>Metazoa</taxon>
        <taxon>Chordata</taxon>
        <taxon>Craniata</taxon>
        <taxon>Vertebrata</taxon>
        <taxon>Euteleostomi</taxon>
        <taxon>Archelosauria</taxon>
        <taxon>Archosauria</taxon>
        <taxon>Dinosauria</taxon>
        <taxon>Saurischia</taxon>
        <taxon>Theropoda</taxon>
        <taxon>Coelurosauria</taxon>
        <taxon>Aves</taxon>
        <taxon>Neognathae</taxon>
        <taxon>Neoaves</taxon>
        <taxon>Telluraves</taxon>
        <taxon>Australaves</taxon>
        <taxon>Falconiformes</taxon>
        <taxon>Falconidae</taxon>
        <taxon>Falco</taxon>
    </lineage>
</organism>
<feature type="transmembrane region" description="Helical" evidence="6">
    <location>
        <begin position="236"/>
        <end position="257"/>
    </location>
</feature>
<dbReference type="PANTHER" id="PTHR47131:SF1">
    <property type="entry name" value="CATION CHANNEL SPERM-ASSOCIATED PROTEIN 3"/>
    <property type="match status" value="1"/>
</dbReference>
<dbReference type="InterPro" id="IPR005821">
    <property type="entry name" value="Ion_trans_dom"/>
</dbReference>
<dbReference type="GO" id="GO:0048240">
    <property type="term" value="P:sperm capacitation"/>
    <property type="evidence" value="ECO:0007669"/>
    <property type="project" value="TreeGrafter"/>
</dbReference>
<dbReference type="Ensembl" id="ENSFTIT00000020179.1">
    <property type="protein sequence ID" value="ENSFTIP00000019370.1"/>
    <property type="gene ID" value="ENSFTIG00000012716.1"/>
</dbReference>
<feature type="domain" description="Ion transport" evidence="7">
    <location>
        <begin position="62"/>
        <end position="261"/>
    </location>
</feature>
<dbReference type="GO" id="GO:0005245">
    <property type="term" value="F:voltage-gated calcium channel activity"/>
    <property type="evidence" value="ECO:0007669"/>
    <property type="project" value="TreeGrafter"/>
</dbReference>
<feature type="transmembrane region" description="Helical" evidence="6">
    <location>
        <begin position="198"/>
        <end position="215"/>
    </location>
</feature>
<evidence type="ECO:0000256" key="3">
    <source>
        <dbReference type="ARBA" id="ARBA00022989"/>
    </source>
</evidence>
<accession>A0A8C4V0X2</accession>
<dbReference type="AlphaFoldDB" id="A0A8C4V0X2"/>
<dbReference type="GO" id="GO:0036128">
    <property type="term" value="C:CatSper complex"/>
    <property type="evidence" value="ECO:0007669"/>
    <property type="project" value="TreeGrafter"/>
</dbReference>
<evidence type="ECO:0000256" key="6">
    <source>
        <dbReference type="SAM" id="Phobius"/>
    </source>
</evidence>
<reference evidence="8" key="1">
    <citation type="submission" date="2025-08" db="UniProtKB">
        <authorList>
            <consortium name="Ensembl"/>
        </authorList>
    </citation>
    <scope>IDENTIFICATION</scope>
</reference>
<comment type="subcellular location">
    <subcellularLocation>
        <location evidence="1">Membrane</location>
        <topology evidence="1">Multi-pass membrane protein</topology>
    </subcellularLocation>
</comment>
<proteinExistence type="predicted"/>
<name>A0A8C4V0X2_FALTI</name>
<dbReference type="Pfam" id="PF00520">
    <property type="entry name" value="Ion_trans"/>
    <property type="match status" value="1"/>
</dbReference>
<dbReference type="Gene3D" id="1.10.287.70">
    <property type="match status" value="1"/>
</dbReference>
<dbReference type="GO" id="GO:0001669">
    <property type="term" value="C:acrosomal vesicle"/>
    <property type="evidence" value="ECO:0007669"/>
    <property type="project" value="TreeGrafter"/>
</dbReference>
<protein>
    <submittedName>
        <fullName evidence="8">Cation channel sperm associated 3</fullName>
    </submittedName>
</protein>
<evidence type="ECO:0000256" key="5">
    <source>
        <dbReference type="SAM" id="MobiDB-lite"/>
    </source>
</evidence>
<dbReference type="OrthoDB" id="416585at2759"/>
<sequence length="322" mass="35433">EPSHEHQRFPRALAAGPGSVQGGKRLVPGSSGPRGCMIGMLLGTFNRNMLAGCVGSGSHRQQPGLTSSSLQITDAFFVAVYTIEPLLKLYVDPIAYWKSSCTTLDAATLLNTFLPHVLPVDVATCTQLEGTTKGLQTLRILKLIKQSRGVRVFTEALGQPVQTVMYAPIMLYLLMFAFAILGHGWYGDPKTGDSENWGSWRAALFTLFSLLTVRADGWSDLQREMDCYRLMSSHMFMVVFILLGNFTFFSMSVALAITKTQVTQALCIECSCMCESVSKKLLKKQGKNMSNPVRLRQVGGGQPWVDSTVCKCQMLFNKARHG</sequence>
<dbReference type="GO" id="GO:0006814">
    <property type="term" value="P:sodium ion transport"/>
    <property type="evidence" value="ECO:0007669"/>
    <property type="project" value="TreeGrafter"/>
</dbReference>
<dbReference type="InterPro" id="IPR027359">
    <property type="entry name" value="Volt_channel_dom_sf"/>
</dbReference>
<feature type="transmembrane region" description="Helical" evidence="6">
    <location>
        <begin position="169"/>
        <end position="186"/>
    </location>
</feature>
<evidence type="ECO:0000256" key="4">
    <source>
        <dbReference type="ARBA" id="ARBA00023136"/>
    </source>
</evidence>
<evidence type="ECO:0000259" key="7">
    <source>
        <dbReference type="Pfam" id="PF00520"/>
    </source>
</evidence>
<keyword evidence="9" id="KW-1185">Reference proteome</keyword>
<evidence type="ECO:0000313" key="8">
    <source>
        <dbReference type="Ensembl" id="ENSFTIP00000019370.1"/>
    </source>
</evidence>